<keyword evidence="5" id="KW-0735">Signal-anchor</keyword>
<sequence length="634" mass="72442">MPMNTERRERRVTPAKTGYHWYMKLKKCPFLRNLEEIGFMCVVTYEDDDPESIKEARPFCFDNYVKSYTKNDFQDYSDSILDNFQSYTRQDKNLLSIISTRKLEILENIPVCLEPVSALPVASRAGFERVDGCCATSSEIRVSTMNLNATILKLERERGEKMSSPANKRPSGSDGGVLPTSTVSNGGGGRVGRGALPRGRQMQKTFNNIKITILCGFITILVLRGTIGVGNLDSSNAYAVNQNIIEETNRILAEIRSDSDPTDLDSDTTHSIYWLAPSQSDQPERLAQVTPSQSDQPDLPAQVTPSQSDQPERLAQVTPSQSDQPERLAQMNPNETYSLGPKITDWDSQRKVWLEQNPEFPSTSVKNKIDYCRLHGIEIVYNMAHLDKELAGYWAELPMIRRLMLSHPEVEWIWWMDSDALFTDILFQIPLVRYENHNVVIHGYPDLLFDQKSWIALNTGSFLLRNCQWSLDLLDAWAPMGPKGVIRDEAGKVLTGYLKGRPAFEADDQSALIYLLLSQKDTWMEKAFVENQYYLHGFWEGLVDRYEEMVEKYHPGLGDERWPFLTHFVGCKPCGSYADYAVERCLKMLKLYGFGQRGLLSPKIKRTRNETVTPLEFVDKFDIRRTQVETKLQN</sequence>
<organism evidence="9 10">
    <name type="scientific">Brassica carinata</name>
    <name type="common">Ethiopian mustard</name>
    <name type="synonym">Abyssinian cabbage</name>
    <dbReference type="NCBI Taxonomy" id="52824"/>
    <lineage>
        <taxon>Eukaryota</taxon>
        <taxon>Viridiplantae</taxon>
        <taxon>Streptophyta</taxon>
        <taxon>Embryophyta</taxon>
        <taxon>Tracheophyta</taxon>
        <taxon>Spermatophyta</taxon>
        <taxon>Magnoliopsida</taxon>
        <taxon>eudicotyledons</taxon>
        <taxon>Gunneridae</taxon>
        <taxon>Pentapetalae</taxon>
        <taxon>rosids</taxon>
        <taxon>malvids</taxon>
        <taxon>Brassicales</taxon>
        <taxon>Brassicaceae</taxon>
        <taxon>Brassiceae</taxon>
        <taxon>Brassica</taxon>
    </lineage>
</organism>
<comment type="similarity">
    <text evidence="2">Belongs to the glycosyltransferase 34 family.</text>
</comment>
<dbReference type="Proteomes" id="UP000886595">
    <property type="component" value="Unassembled WGS sequence"/>
</dbReference>
<accession>A0A8X7R861</accession>
<dbReference type="GO" id="GO:0009969">
    <property type="term" value="P:xyloglucan biosynthetic process"/>
    <property type="evidence" value="ECO:0007669"/>
    <property type="project" value="TreeGrafter"/>
</dbReference>
<keyword evidence="6" id="KW-0333">Golgi apparatus</keyword>
<dbReference type="PANTHER" id="PTHR31311">
    <property type="entry name" value="XYLOGLUCAN 6-XYLOSYLTRANSFERASE 5-RELATED-RELATED"/>
    <property type="match status" value="1"/>
</dbReference>
<feature type="region of interest" description="Disordered" evidence="7">
    <location>
        <begin position="277"/>
        <end position="327"/>
    </location>
</feature>
<dbReference type="Gene3D" id="3.90.550.10">
    <property type="entry name" value="Spore Coat Polysaccharide Biosynthesis Protein SpsA, Chain A"/>
    <property type="match status" value="1"/>
</dbReference>
<evidence type="ECO:0000256" key="7">
    <source>
        <dbReference type="SAM" id="MobiDB-lite"/>
    </source>
</evidence>
<keyword evidence="8" id="KW-0812">Transmembrane</keyword>
<keyword evidence="8" id="KW-0472">Membrane</keyword>
<dbReference type="InterPro" id="IPR008630">
    <property type="entry name" value="Glyco_trans_34"/>
</dbReference>
<dbReference type="PANTHER" id="PTHR31311:SF13">
    <property type="entry name" value="XYLOGLUCAN 6-XYLOSYLTRANSFERASE 5-RELATED"/>
    <property type="match status" value="1"/>
</dbReference>
<dbReference type="GO" id="GO:0000139">
    <property type="term" value="C:Golgi membrane"/>
    <property type="evidence" value="ECO:0007669"/>
    <property type="project" value="UniProtKB-SubCell"/>
</dbReference>
<proteinExistence type="inferred from homology"/>
<comment type="subcellular location">
    <subcellularLocation>
        <location evidence="1">Golgi apparatus membrane</location>
        <topology evidence="1">Single-pass type II membrane protein</topology>
    </subcellularLocation>
</comment>
<evidence type="ECO:0000256" key="8">
    <source>
        <dbReference type="SAM" id="Phobius"/>
    </source>
</evidence>
<evidence type="ECO:0000256" key="4">
    <source>
        <dbReference type="ARBA" id="ARBA00022679"/>
    </source>
</evidence>
<comment type="caution">
    <text evidence="9">The sequence shown here is derived from an EMBL/GenBank/DDBJ whole genome shotgun (WGS) entry which is preliminary data.</text>
</comment>
<name>A0A8X7R861_BRACI</name>
<feature type="region of interest" description="Disordered" evidence="7">
    <location>
        <begin position="157"/>
        <end position="199"/>
    </location>
</feature>
<evidence type="ECO:0000256" key="1">
    <source>
        <dbReference type="ARBA" id="ARBA00004323"/>
    </source>
</evidence>
<evidence type="ECO:0000256" key="5">
    <source>
        <dbReference type="ARBA" id="ARBA00022968"/>
    </source>
</evidence>
<evidence type="ECO:0000313" key="9">
    <source>
        <dbReference type="EMBL" id="KAG2281748.1"/>
    </source>
</evidence>
<dbReference type="GO" id="GO:0005802">
    <property type="term" value="C:trans-Golgi network"/>
    <property type="evidence" value="ECO:0007669"/>
    <property type="project" value="TreeGrafter"/>
</dbReference>
<dbReference type="AlphaFoldDB" id="A0A8X7R861"/>
<dbReference type="GO" id="GO:0016758">
    <property type="term" value="F:hexosyltransferase activity"/>
    <property type="evidence" value="ECO:0007669"/>
    <property type="project" value="TreeGrafter"/>
</dbReference>
<keyword evidence="10" id="KW-1185">Reference proteome</keyword>
<gene>
    <name evidence="9" type="ORF">Bca52824_052968</name>
</gene>
<evidence type="ECO:0000256" key="2">
    <source>
        <dbReference type="ARBA" id="ARBA00005664"/>
    </source>
</evidence>
<dbReference type="GO" id="GO:0005768">
    <property type="term" value="C:endosome"/>
    <property type="evidence" value="ECO:0007669"/>
    <property type="project" value="TreeGrafter"/>
</dbReference>
<keyword evidence="8" id="KW-1133">Transmembrane helix</keyword>
<keyword evidence="3" id="KW-0328">Glycosyltransferase</keyword>
<feature type="transmembrane region" description="Helical" evidence="8">
    <location>
        <begin position="208"/>
        <end position="227"/>
    </location>
</feature>
<dbReference type="OrthoDB" id="205108at2759"/>
<keyword evidence="4" id="KW-0808">Transferase</keyword>
<evidence type="ECO:0000256" key="6">
    <source>
        <dbReference type="ARBA" id="ARBA00023034"/>
    </source>
</evidence>
<evidence type="ECO:0000313" key="10">
    <source>
        <dbReference type="Proteomes" id="UP000886595"/>
    </source>
</evidence>
<dbReference type="EMBL" id="JAAMPC010000011">
    <property type="protein sequence ID" value="KAG2281748.1"/>
    <property type="molecule type" value="Genomic_DNA"/>
</dbReference>
<dbReference type="Pfam" id="PF05637">
    <property type="entry name" value="Glyco_transf_34"/>
    <property type="match status" value="1"/>
</dbReference>
<protein>
    <recommendedName>
        <fullName evidence="11">Xyloglucan 6-xylosyltransferase 5</fullName>
    </recommendedName>
</protein>
<evidence type="ECO:0008006" key="11">
    <source>
        <dbReference type="Google" id="ProtNLM"/>
    </source>
</evidence>
<reference evidence="9 10" key="1">
    <citation type="submission" date="2020-02" db="EMBL/GenBank/DDBJ databases">
        <authorList>
            <person name="Ma Q."/>
            <person name="Huang Y."/>
            <person name="Song X."/>
            <person name="Pei D."/>
        </authorList>
    </citation>
    <scope>NUCLEOTIDE SEQUENCE [LARGE SCALE GENOMIC DNA]</scope>
    <source>
        <strain evidence="9">Sxm20200214</strain>
        <tissue evidence="9">Leaf</tissue>
    </source>
</reference>
<evidence type="ECO:0000256" key="3">
    <source>
        <dbReference type="ARBA" id="ARBA00022676"/>
    </source>
</evidence>
<dbReference type="InterPro" id="IPR029044">
    <property type="entry name" value="Nucleotide-diphossugar_trans"/>
</dbReference>